<feature type="compositionally biased region" description="Polar residues" evidence="1">
    <location>
        <begin position="58"/>
        <end position="76"/>
    </location>
</feature>
<organism evidence="2 3">
    <name type="scientific">Baudoinia panamericana (strain UAMH 10762)</name>
    <name type="common">Angels' share fungus</name>
    <name type="synonym">Baudoinia compniacensis (strain UAMH 10762)</name>
    <dbReference type="NCBI Taxonomy" id="717646"/>
    <lineage>
        <taxon>Eukaryota</taxon>
        <taxon>Fungi</taxon>
        <taxon>Dikarya</taxon>
        <taxon>Ascomycota</taxon>
        <taxon>Pezizomycotina</taxon>
        <taxon>Dothideomycetes</taxon>
        <taxon>Dothideomycetidae</taxon>
        <taxon>Mycosphaerellales</taxon>
        <taxon>Teratosphaeriaceae</taxon>
        <taxon>Baudoinia</taxon>
    </lineage>
</organism>
<reference evidence="2 3" key="1">
    <citation type="journal article" date="2012" name="PLoS Pathog.">
        <title>Diverse lifestyles and strategies of plant pathogenesis encoded in the genomes of eighteen Dothideomycetes fungi.</title>
        <authorList>
            <person name="Ohm R.A."/>
            <person name="Feau N."/>
            <person name="Henrissat B."/>
            <person name="Schoch C.L."/>
            <person name="Horwitz B.A."/>
            <person name="Barry K.W."/>
            <person name="Condon B.J."/>
            <person name="Copeland A.C."/>
            <person name="Dhillon B."/>
            <person name="Glaser F."/>
            <person name="Hesse C.N."/>
            <person name="Kosti I."/>
            <person name="LaButti K."/>
            <person name="Lindquist E.A."/>
            <person name="Lucas S."/>
            <person name="Salamov A.A."/>
            <person name="Bradshaw R.E."/>
            <person name="Ciuffetti L."/>
            <person name="Hamelin R.C."/>
            <person name="Kema G.H.J."/>
            <person name="Lawrence C."/>
            <person name="Scott J.A."/>
            <person name="Spatafora J.W."/>
            <person name="Turgeon B.G."/>
            <person name="de Wit P.J.G.M."/>
            <person name="Zhong S."/>
            <person name="Goodwin S.B."/>
            <person name="Grigoriev I.V."/>
        </authorList>
    </citation>
    <scope>NUCLEOTIDE SEQUENCE [LARGE SCALE GENOMIC DNA]</scope>
    <source>
        <strain evidence="2 3">UAMH 10762</strain>
    </source>
</reference>
<keyword evidence="3" id="KW-1185">Reference proteome</keyword>
<dbReference type="GeneID" id="19113250"/>
<evidence type="ECO:0000313" key="3">
    <source>
        <dbReference type="Proteomes" id="UP000011761"/>
    </source>
</evidence>
<dbReference type="AlphaFoldDB" id="M2NGZ2"/>
<dbReference type="RefSeq" id="XP_007673817.1">
    <property type="nucleotide sequence ID" value="XM_007675627.1"/>
</dbReference>
<dbReference type="EMBL" id="KB445552">
    <property type="protein sequence ID" value="EMC98584.1"/>
    <property type="molecule type" value="Genomic_DNA"/>
</dbReference>
<proteinExistence type="predicted"/>
<accession>M2NGZ2</accession>
<name>M2NGZ2_BAUPA</name>
<evidence type="ECO:0000313" key="2">
    <source>
        <dbReference type="EMBL" id="EMC98584.1"/>
    </source>
</evidence>
<dbReference type="KEGG" id="bcom:BAUCODRAFT_374841"/>
<dbReference type="HOGENOM" id="CLU_2333319_0_0_1"/>
<evidence type="ECO:0000256" key="1">
    <source>
        <dbReference type="SAM" id="MobiDB-lite"/>
    </source>
</evidence>
<gene>
    <name evidence="2" type="ORF">BAUCODRAFT_374841</name>
</gene>
<dbReference type="Proteomes" id="UP000011761">
    <property type="component" value="Unassembled WGS sequence"/>
</dbReference>
<sequence length="98" mass="10876">MRQRFCHMSAGDIEAWTFVLRRVADDMITSIAKLLPSSLRCPVRRQILLLKLCKPLEQSSPGKLCPSSNTKAPTHRTNSREGCATLLYYPGQATPSAS</sequence>
<feature type="region of interest" description="Disordered" evidence="1">
    <location>
        <begin position="58"/>
        <end position="78"/>
    </location>
</feature>
<protein>
    <submittedName>
        <fullName evidence="2">Uncharacterized protein</fullName>
    </submittedName>
</protein>